<reference evidence="1 2" key="1">
    <citation type="journal article" date="2014" name="Am. J. Bot.">
        <title>Genome assembly and annotation for red clover (Trifolium pratense; Fabaceae).</title>
        <authorList>
            <person name="Istvanek J."/>
            <person name="Jaros M."/>
            <person name="Krenek A."/>
            <person name="Repkova J."/>
        </authorList>
    </citation>
    <scope>NUCLEOTIDE SEQUENCE [LARGE SCALE GENOMIC DNA]</scope>
    <source>
        <strain evidence="2">cv. Tatra</strain>
        <tissue evidence="1">Young leaves</tissue>
    </source>
</reference>
<gene>
    <name evidence="1" type="ORF">L195_g002554</name>
</gene>
<reference evidence="1 2" key="2">
    <citation type="journal article" date="2017" name="Front. Plant Sci.">
        <title>Gene Classification and Mining of Molecular Markers Useful in Red Clover (Trifolium pratense) Breeding.</title>
        <authorList>
            <person name="Istvanek J."/>
            <person name="Dluhosova J."/>
            <person name="Dluhos P."/>
            <person name="Patkova L."/>
            <person name="Nedelnik J."/>
            <person name="Repkova J."/>
        </authorList>
    </citation>
    <scope>NUCLEOTIDE SEQUENCE [LARGE SCALE GENOMIC DNA]</scope>
    <source>
        <strain evidence="2">cv. Tatra</strain>
        <tissue evidence="1">Young leaves</tissue>
    </source>
</reference>
<dbReference type="AlphaFoldDB" id="A0A2K3NSS9"/>
<evidence type="ECO:0000313" key="1">
    <source>
        <dbReference type="EMBL" id="PNY06092.1"/>
    </source>
</evidence>
<dbReference type="EMBL" id="ASHM01001133">
    <property type="protein sequence ID" value="PNY06092.1"/>
    <property type="molecule type" value="Genomic_DNA"/>
</dbReference>
<accession>A0A2K3NSS9</accession>
<name>A0A2K3NSS9_TRIPR</name>
<comment type="caution">
    <text evidence="1">The sequence shown here is derived from an EMBL/GenBank/DDBJ whole genome shotgun (WGS) entry which is preliminary data.</text>
</comment>
<organism evidence="1 2">
    <name type="scientific">Trifolium pratense</name>
    <name type="common">Red clover</name>
    <dbReference type="NCBI Taxonomy" id="57577"/>
    <lineage>
        <taxon>Eukaryota</taxon>
        <taxon>Viridiplantae</taxon>
        <taxon>Streptophyta</taxon>
        <taxon>Embryophyta</taxon>
        <taxon>Tracheophyta</taxon>
        <taxon>Spermatophyta</taxon>
        <taxon>Magnoliopsida</taxon>
        <taxon>eudicotyledons</taxon>
        <taxon>Gunneridae</taxon>
        <taxon>Pentapetalae</taxon>
        <taxon>rosids</taxon>
        <taxon>fabids</taxon>
        <taxon>Fabales</taxon>
        <taxon>Fabaceae</taxon>
        <taxon>Papilionoideae</taxon>
        <taxon>50 kb inversion clade</taxon>
        <taxon>NPAAA clade</taxon>
        <taxon>Hologalegina</taxon>
        <taxon>IRL clade</taxon>
        <taxon>Trifolieae</taxon>
        <taxon>Trifolium</taxon>
    </lineage>
</organism>
<sequence>MQYATITTVKCEAWEGLEDEIQSDQKLKKIVQDLTMDPNSHTRFHLKQGRLYHEDIIVIPKDSPRVSWILHEMHDTSMEGILAIGKECDEFFRSMCSLVKRAKEINIKLLVGRFVATITNSYSDLE</sequence>
<dbReference type="Proteomes" id="UP000236291">
    <property type="component" value="Unassembled WGS sequence"/>
</dbReference>
<protein>
    <submittedName>
        <fullName evidence="1">Uncharacterized protein</fullName>
    </submittedName>
</protein>
<evidence type="ECO:0000313" key="2">
    <source>
        <dbReference type="Proteomes" id="UP000236291"/>
    </source>
</evidence>
<proteinExistence type="predicted"/>